<comment type="subcellular location">
    <subcellularLocation>
        <location evidence="1">Secreted</location>
    </subcellularLocation>
</comment>
<dbReference type="EMBL" id="JBANQN010000007">
    <property type="protein sequence ID" value="KAK6785073.1"/>
    <property type="molecule type" value="Genomic_DNA"/>
</dbReference>
<keyword evidence="3" id="KW-0964">Secreted</keyword>
<evidence type="ECO:0000313" key="7">
    <source>
        <dbReference type="Proteomes" id="UP001371456"/>
    </source>
</evidence>
<gene>
    <name evidence="6" type="ORF">RDI58_018528</name>
</gene>
<sequence>MMKSYIVFSFLSLAIFLTFFQPALVSGEIQFCPGIFQADETCDKIRCGYLALFKWPASKMPQNCKCAPAGKNHSTCTCMIVCDAKL</sequence>
<evidence type="ECO:0000256" key="5">
    <source>
        <dbReference type="SAM" id="SignalP"/>
    </source>
</evidence>
<reference evidence="6 7" key="1">
    <citation type="submission" date="2024-02" db="EMBL/GenBank/DDBJ databases">
        <title>de novo genome assembly of Solanum bulbocastanum strain 11H21.</title>
        <authorList>
            <person name="Hosaka A.J."/>
        </authorList>
    </citation>
    <scope>NUCLEOTIDE SEQUENCE [LARGE SCALE GENOMIC DNA]</scope>
    <source>
        <tissue evidence="6">Young leaves</tissue>
    </source>
</reference>
<comment type="caution">
    <text evidence="6">The sequence shown here is derived from an EMBL/GenBank/DDBJ whole genome shotgun (WGS) entry which is preliminary data.</text>
</comment>
<dbReference type="InterPro" id="IPR010682">
    <property type="entry name" value="SCRL"/>
</dbReference>
<accession>A0AAN8TAS7</accession>
<dbReference type="GO" id="GO:0007165">
    <property type="term" value="P:signal transduction"/>
    <property type="evidence" value="ECO:0007669"/>
    <property type="project" value="InterPro"/>
</dbReference>
<dbReference type="GO" id="GO:0005576">
    <property type="term" value="C:extracellular region"/>
    <property type="evidence" value="ECO:0007669"/>
    <property type="project" value="UniProtKB-SubCell"/>
</dbReference>
<feature type="chain" id="PRO_5043025859" evidence="5">
    <location>
        <begin position="28"/>
        <end position="86"/>
    </location>
</feature>
<dbReference type="PANTHER" id="PTHR34450:SF2">
    <property type="entry name" value="SCR-LIKE PROTEIN"/>
    <property type="match status" value="1"/>
</dbReference>
<evidence type="ECO:0000313" key="6">
    <source>
        <dbReference type="EMBL" id="KAK6785073.1"/>
    </source>
</evidence>
<dbReference type="Proteomes" id="UP001371456">
    <property type="component" value="Unassembled WGS sequence"/>
</dbReference>
<evidence type="ECO:0000256" key="2">
    <source>
        <dbReference type="ARBA" id="ARBA00006722"/>
    </source>
</evidence>
<evidence type="ECO:0000256" key="4">
    <source>
        <dbReference type="ARBA" id="ARBA00022729"/>
    </source>
</evidence>
<name>A0AAN8TAS7_SOLBU</name>
<keyword evidence="7" id="KW-1185">Reference proteome</keyword>
<keyword evidence="4 5" id="KW-0732">Signal</keyword>
<comment type="similarity">
    <text evidence="2">Belongs to the DEFL family.</text>
</comment>
<dbReference type="PANTHER" id="PTHR34450">
    <property type="entry name" value="DEFENSIN-LIKE PROTEIN 245-RELATED"/>
    <property type="match status" value="1"/>
</dbReference>
<dbReference type="AlphaFoldDB" id="A0AAN8TAS7"/>
<proteinExistence type="inferred from homology"/>
<protein>
    <submittedName>
        <fullName evidence="6">Uncharacterized protein</fullName>
    </submittedName>
</protein>
<evidence type="ECO:0000256" key="1">
    <source>
        <dbReference type="ARBA" id="ARBA00004613"/>
    </source>
</evidence>
<evidence type="ECO:0000256" key="3">
    <source>
        <dbReference type="ARBA" id="ARBA00022525"/>
    </source>
</evidence>
<organism evidence="6 7">
    <name type="scientific">Solanum bulbocastanum</name>
    <name type="common">Wild potato</name>
    <dbReference type="NCBI Taxonomy" id="147425"/>
    <lineage>
        <taxon>Eukaryota</taxon>
        <taxon>Viridiplantae</taxon>
        <taxon>Streptophyta</taxon>
        <taxon>Embryophyta</taxon>
        <taxon>Tracheophyta</taxon>
        <taxon>Spermatophyta</taxon>
        <taxon>Magnoliopsida</taxon>
        <taxon>eudicotyledons</taxon>
        <taxon>Gunneridae</taxon>
        <taxon>Pentapetalae</taxon>
        <taxon>asterids</taxon>
        <taxon>lamiids</taxon>
        <taxon>Solanales</taxon>
        <taxon>Solanaceae</taxon>
        <taxon>Solanoideae</taxon>
        <taxon>Solaneae</taxon>
        <taxon>Solanum</taxon>
    </lineage>
</organism>
<feature type="signal peptide" evidence="5">
    <location>
        <begin position="1"/>
        <end position="27"/>
    </location>
</feature>